<accession>A0ABU3ZZA6</accession>
<dbReference type="InterPro" id="IPR037523">
    <property type="entry name" value="VOC_core"/>
</dbReference>
<dbReference type="PROSITE" id="PS51819">
    <property type="entry name" value="VOC"/>
    <property type="match status" value="1"/>
</dbReference>
<dbReference type="InterPro" id="IPR052164">
    <property type="entry name" value="Anthracycline_SecMetBiosynth"/>
</dbReference>
<dbReference type="Gene3D" id="3.10.180.10">
    <property type="entry name" value="2,3-Dihydroxybiphenyl 1,2-Dioxygenase, domain 1"/>
    <property type="match status" value="1"/>
</dbReference>
<proteinExistence type="predicted"/>
<sequence>MAEAAARARDTLAFFKIVTADVERAEAFFTGAFAMARTNQVEGPTFREIMLTAPGGGFTLVLFQWRDGRALQSGSLHGPIGFITRDFDASLAQAIAHGATLDRGPFDYGSGRVAFLHGPEGHEIELMARAGKAAA</sequence>
<dbReference type="Proteomes" id="UP001185984">
    <property type="component" value="Unassembled WGS sequence"/>
</dbReference>
<dbReference type="PANTHER" id="PTHR33993">
    <property type="entry name" value="GLYOXALASE-RELATED"/>
    <property type="match status" value="1"/>
</dbReference>
<name>A0ABU3ZZA6_9SPHN</name>
<evidence type="ECO:0000313" key="2">
    <source>
        <dbReference type="EMBL" id="MDV5824859.1"/>
    </source>
</evidence>
<dbReference type="Pfam" id="PF00903">
    <property type="entry name" value="Glyoxalase"/>
    <property type="match status" value="1"/>
</dbReference>
<gene>
    <name evidence="2" type="ORF">O0R41_14730</name>
</gene>
<feature type="domain" description="VOC" evidence="1">
    <location>
        <begin position="11"/>
        <end position="129"/>
    </location>
</feature>
<dbReference type="RefSeq" id="WP_317517503.1">
    <property type="nucleotide sequence ID" value="NZ_JAPTHD010000006.1"/>
</dbReference>
<organism evidence="2 3">
    <name type="scientific">Sphingobium naphthae</name>
    <dbReference type="NCBI Taxonomy" id="1886786"/>
    <lineage>
        <taxon>Bacteria</taxon>
        <taxon>Pseudomonadati</taxon>
        <taxon>Pseudomonadota</taxon>
        <taxon>Alphaproteobacteria</taxon>
        <taxon>Sphingomonadales</taxon>
        <taxon>Sphingomonadaceae</taxon>
        <taxon>Sphingobium</taxon>
    </lineage>
</organism>
<dbReference type="SUPFAM" id="SSF54593">
    <property type="entry name" value="Glyoxalase/Bleomycin resistance protein/Dihydroxybiphenyl dioxygenase"/>
    <property type="match status" value="1"/>
</dbReference>
<protein>
    <submittedName>
        <fullName evidence="2">VOC family protein</fullName>
    </submittedName>
</protein>
<reference evidence="3" key="1">
    <citation type="journal article" date="2022" name="J Environ Chem Eng">
        <title>Biodegradation of petroleum oil using a constructed nonpathogenic and heavy metal-tolerant bacterial consortium isolated from marine sponges.</title>
        <authorList>
            <person name="Dechsakulwatana C."/>
            <person name="Rungsihiranrut A."/>
            <person name="Muangchinda C."/>
            <person name="Ningthoujam R."/>
            <person name="Klankeo P."/>
            <person name="Pinyakong O."/>
        </authorList>
    </citation>
    <scope>NUCLEOTIDE SEQUENCE [LARGE SCALE GENOMIC DNA]</scope>
    <source>
        <strain evidence="3">MO2-4</strain>
    </source>
</reference>
<keyword evidence="3" id="KW-1185">Reference proteome</keyword>
<comment type="caution">
    <text evidence="2">The sequence shown here is derived from an EMBL/GenBank/DDBJ whole genome shotgun (WGS) entry which is preliminary data.</text>
</comment>
<dbReference type="InterPro" id="IPR004360">
    <property type="entry name" value="Glyas_Fos-R_dOase_dom"/>
</dbReference>
<dbReference type="PANTHER" id="PTHR33993:SF2">
    <property type="entry name" value="VOC DOMAIN-CONTAINING PROTEIN"/>
    <property type="match status" value="1"/>
</dbReference>
<dbReference type="EMBL" id="JAPTHD010000006">
    <property type="protein sequence ID" value="MDV5824859.1"/>
    <property type="molecule type" value="Genomic_DNA"/>
</dbReference>
<dbReference type="InterPro" id="IPR029068">
    <property type="entry name" value="Glyas_Bleomycin-R_OHBP_Dase"/>
</dbReference>
<evidence type="ECO:0000259" key="1">
    <source>
        <dbReference type="PROSITE" id="PS51819"/>
    </source>
</evidence>
<evidence type="ECO:0000313" key="3">
    <source>
        <dbReference type="Proteomes" id="UP001185984"/>
    </source>
</evidence>
<dbReference type="CDD" id="cd06587">
    <property type="entry name" value="VOC"/>
    <property type="match status" value="1"/>
</dbReference>